<dbReference type="PANTHER" id="PTHR10961">
    <property type="entry name" value="PEROXISOMAL SARCOSINE OXIDASE"/>
    <property type="match status" value="1"/>
</dbReference>
<sequence length="471" mass="52912">MSIHSSLKEGSKIVIVGGGCFGLSTAYALSLKNKYDIWVFDRHSIPSADAASTGKDWNTFQFAILILNKDINKIVRMDYADDVLYMNLMMEAFPHWHEWNKERAQLGLEPVFHQTGVLMLSTDGRLSDFESKSMQNIREAGYGHAIEELKKPEDIIKRYPYLEHAVSKGYNIGYLNKEGGWCNSAEAVKHLYHKCLQNGVKFVVGNQGCFRKLYCDPKNRRRVLGIQTADDQIHRADRVILATGSWTAGLIDTSNQLLATGQFVVQFQAPESMKPRLKGQPVWCADISRTGFYGFPPNAEGKIKIARHFSGYVWPREGDNVSVPRTQVTHPSDTIPSEALSEARTFLADFMPQVNSLDIAHAKLCWYSDSIDGSFLVDYHPEYENLIVASGDSGHGMKFIPVIGFKICHVLEGIDSDYSRAWRWRAGEAENARFDALRANAKLERAIITDTANAKTSMASPRDLLAIRSHL</sequence>
<dbReference type="Pfam" id="PF01266">
    <property type="entry name" value="DAO"/>
    <property type="match status" value="1"/>
</dbReference>
<keyword evidence="8" id="KW-1185">Reference proteome</keyword>
<evidence type="ECO:0000256" key="2">
    <source>
        <dbReference type="ARBA" id="ARBA00010989"/>
    </source>
</evidence>
<reference evidence="7" key="1">
    <citation type="submission" date="2020-01" db="EMBL/GenBank/DDBJ databases">
        <title>Genome Sequencing of Three Apophysomyces-Like Fungal Strains Confirms a Novel Fungal Genus in the Mucoromycota with divergent Burkholderia-like Endosymbiotic Bacteria.</title>
        <authorList>
            <person name="Stajich J.E."/>
            <person name="Macias A.M."/>
            <person name="Carter-House D."/>
            <person name="Lovett B."/>
            <person name="Kasson L.R."/>
            <person name="Berry K."/>
            <person name="Grigoriev I."/>
            <person name="Chang Y."/>
            <person name="Spatafora J."/>
            <person name="Kasson M.T."/>
        </authorList>
    </citation>
    <scope>NUCLEOTIDE SEQUENCE</scope>
    <source>
        <strain evidence="7">NRRL A-21654</strain>
    </source>
</reference>
<dbReference type="PANTHER" id="PTHR10961:SF46">
    <property type="entry name" value="PEROXISOMAL SARCOSINE OXIDASE"/>
    <property type="match status" value="1"/>
</dbReference>
<dbReference type="EMBL" id="JABAYA010000036">
    <property type="protein sequence ID" value="KAF7728477.1"/>
    <property type="molecule type" value="Genomic_DNA"/>
</dbReference>
<dbReference type="SUPFAM" id="SSF54373">
    <property type="entry name" value="FAD-linked reductases, C-terminal domain"/>
    <property type="match status" value="1"/>
</dbReference>
<dbReference type="GO" id="GO:0008115">
    <property type="term" value="F:sarcosine oxidase activity"/>
    <property type="evidence" value="ECO:0007669"/>
    <property type="project" value="TreeGrafter"/>
</dbReference>
<dbReference type="InterPro" id="IPR045170">
    <property type="entry name" value="MTOX"/>
</dbReference>
<evidence type="ECO:0000259" key="6">
    <source>
        <dbReference type="Pfam" id="PF01266"/>
    </source>
</evidence>
<dbReference type="OrthoDB" id="2219495at2759"/>
<comment type="similarity">
    <text evidence="2">Belongs to the MSOX/MTOX family.</text>
</comment>
<evidence type="ECO:0000313" key="7">
    <source>
        <dbReference type="EMBL" id="KAF7728477.1"/>
    </source>
</evidence>
<dbReference type="SUPFAM" id="SSF51905">
    <property type="entry name" value="FAD/NAD(P)-binding domain"/>
    <property type="match status" value="1"/>
</dbReference>
<evidence type="ECO:0000256" key="5">
    <source>
        <dbReference type="ARBA" id="ARBA00023002"/>
    </source>
</evidence>
<proteinExistence type="inferred from homology"/>
<dbReference type="Gene3D" id="3.50.50.60">
    <property type="entry name" value="FAD/NAD(P)-binding domain"/>
    <property type="match status" value="1"/>
</dbReference>
<keyword evidence="5" id="KW-0560">Oxidoreductase</keyword>
<gene>
    <name evidence="7" type="ORF">EC973_006030</name>
</gene>
<evidence type="ECO:0000256" key="1">
    <source>
        <dbReference type="ARBA" id="ARBA00001974"/>
    </source>
</evidence>
<evidence type="ECO:0000256" key="4">
    <source>
        <dbReference type="ARBA" id="ARBA00022827"/>
    </source>
</evidence>
<keyword evidence="3" id="KW-0285">Flavoprotein</keyword>
<evidence type="ECO:0000256" key="3">
    <source>
        <dbReference type="ARBA" id="ARBA00022630"/>
    </source>
</evidence>
<comment type="cofactor">
    <cofactor evidence="1">
        <name>FAD</name>
        <dbReference type="ChEBI" id="CHEBI:57692"/>
    </cofactor>
</comment>
<name>A0A8H7BVN4_9FUNG</name>
<accession>A0A8H7BVN4</accession>
<dbReference type="InterPro" id="IPR036188">
    <property type="entry name" value="FAD/NAD-bd_sf"/>
</dbReference>
<keyword evidence="4" id="KW-0274">FAD</keyword>
<protein>
    <recommendedName>
        <fullName evidence="6">FAD dependent oxidoreductase domain-containing protein</fullName>
    </recommendedName>
</protein>
<evidence type="ECO:0000313" key="8">
    <source>
        <dbReference type="Proteomes" id="UP000605846"/>
    </source>
</evidence>
<dbReference type="GO" id="GO:0050660">
    <property type="term" value="F:flavin adenine dinucleotide binding"/>
    <property type="evidence" value="ECO:0007669"/>
    <property type="project" value="InterPro"/>
</dbReference>
<organism evidence="7 8">
    <name type="scientific">Apophysomyces ossiformis</name>
    <dbReference type="NCBI Taxonomy" id="679940"/>
    <lineage>
        <taxon>Eukaryota</taxon>
        <taxon>Fungi</taxon>
        <taxon>Fungi incertae sedis</taxon>
        <taxon>Mucoromycota</taxon>
        <taxon>Mucoromycotina</taxon>
        <taxon>Mucoromycetes</taxon>
        <taxon>Mucorales</taxon>
        <taxon>Mucorineae</taxon>
        <taxon>Mucoraceae</taxon>
        <taxon>Apophysomyces</taxon>
    </lineage>
</organism>
<dbReference type="Gene3D" id="3.30.9.10">
    <property type="entry name" value="D-Amino Acid Oxidase, subunit A, domain 2"/>
    <property type="match status" value="1"/>
</dbReference>
<dbReference type="InterPro" id="IPR006076">
    <property type="entry name" value="FAD-dep_OxRdtase"/>
</dbReference>
<comment type="caution">
    <text evidence="7">The sequence shown here is derived from an EMBL/GenBank/DDBJ whole genome shotgun (WGS) entry which is preliminary data.</text>
</comment>
<dbReference type="AlphaFoldDB" id="A0A8H7BVN4"/>
<feature type="domain" description="FAD dependent oxidoreductase" evidence="6">
    <location>
        <begin position="12"/>
        <end position="404"/>
    </location>
</feature>
<dbReference type="Proteomes" id="UP000605846">
    <property type="component" value="Unassembled WGS sequence"/>
</dbReference>